<reference evidence="2 3" key="1">
    <citation type="journal article" date="2015" name="Microbiology (Mosc.)">
        <title>Genomics of the Weissella cibaria species with an examination of its metabolic traits.</title>
        <authorList>
            <person name="Lynch K.M."/>
            <person name="Lucid A."/>
            <person name="Arendt E.K."/>
            <person name="Sleator R.D."/>
            <person name="Lucey B."/>
            <person name="Coffey A."/>
        </authorList>
    </citation>
    <scope>NUCLEOTIDE SEQUENCE [LARGE SCALE GENOMIC DNA]</scope>
    <source>
        <strain evidence="2 3">MG1</strain>
    </source>
</reference>
<comment type="caution">
    <text evidence="2">The sequence shown here is derived from an EMBL/GenBank/DDBJ whole genome shotgun (WGS) entry which is preliminary data.</text>
</comment>
<evidence type="ECO:0000313" key="3">
    <source>
        <dbReference type="Proteomes" id="UP000032287"/>
    </source>
</evidence>
<accession>A0A0D1K475</accession>
<gene>
    <name evidence="2" type="ORF">QX99_01841</name>
</gene>
<dbReference type="SUPFAM" id="SSF47413">
    <property type="entry name" value="lambda repressor-like DNA-binding domains"/>
    <property type="match status" value="1"/>
</dbReference>
<dbReference type="Proteomes" id="UP000032287">
    <property type="component" value="Unassembled WGS sequence"/>
</dbReference>
<feature type="domain" description="HTH cro/C1-type" evidence="1">
    <location>
        <begin position="13"/>
        <end position="68"/>
    </location>
</feature>
<evidence type="ECO:0000313" key="2">
    <source>
        <dbReference type="EMBL" id="KIU19819.1"/>
    </source>
</evidence>
<sequence>MYKRHLDLLAEDMKRFRRLHGYTLEDVGKITGLAKNSVYSIERNARTVLSVETIEVISKLFGMEPSVFYDKYVALYKVTDEEGTKKDQ</sequence>
<keyword evidence="3" id="KW-1185">Reference proteome</keyword>
<dbReference type="PATRIC" id="fig|137591.25.peg.1814"/>
<dbReference type="InterPro" id="IPR001387">
    <property type="entry name" value="Cro/C1-type_HTH"/>
</dbReference>
<dbReference type="GO" id="GO:0003677">
    <property type="term" value="F:DNA binding"/>
    <property type="evidence" value="ECO:0007669"/>
    <property type="project" value="InterPro"/>
</dbReference>
<dbReference type="Pfam" id="PF01381">
    <property type="entry name" value="HTH_3"/>
    <property type="match status" value="1"/>
</dbReference>
<name>A0A0D1K475_9LACO</name>
<dbReference type="InterPro" id="IPR010982">
    <property type="entry name" value="Lambda_DNA-bd_dom_sf"/>
</dbReference>
<evidence type="ECO:0000259" key="1">
    <source>
        <dbReference type="PROSITE" id="PS50943"/>
    </source>
</evidence>
<dbReference type="PROSITE" id="PS50943">
    <property type="entry name" value="HTH_CROC1"/>
    <property type="match status" value="1"/>
</dbReference>
<dbReference type="AlphaFoldDB" id="A0A0D1K475"/>
<protein>
    <submittedName>
        <fullName evidence="2">Helix-turn-helix domain protein</fullName>
    </submittedName>
</protein>
<dbReference type="EMBL" id="JWHU01000034">
    <property type="protein sequence ID" value="KIU19819.1"/>
    <property type="molecule type" value="Genomic_DNA"/>
</dbReference>
<dbReference type="SMART" id="SM00530">
    <property type="entry name" value="HTH_XRE"/>
    <property type="match status" value="1"/>
</dbReference>
<proteinExistence type="predicted"/>
<dbReference type="Gene3D" id="1.10.260.40">
    <property type="entry name" value="lambda repressor-like DNA-binding domains"/>
    <property type="match status" value="1"/>
</dbReference>
<organism evidence="2 3">
    <name type="scientific">Weissella cibaria</name>
    <dbReference type="NCBI Taxonomy" id="137591"/>
    <lineage>
        <taxon>Bacteria</taxon>
        <taxon>Bacillati</taxon>
        <taxon>Bacillota</taxon>
        <taxon>Bacilli</taxon>
        <taxon>Lactobacillales</taxon>
        <taxon>Lactobacillaceae</taxon>
        <taxon>Weissella</taxon>
    </lineage>
</organism>
<dbReference type="RefSeq" id="WP_043712053.1">
    <property type="nucleotide sequence ID" value="NZ_CP020928.1"/>
</dbReference>